<dbReference type="OrthoDB" id="10046198at2759"/>
<name>A0A0M3J9R9_ANISI</name>
<feature type="compositionally biased region" description="Polar residues" evidence="1">
    <location>
        <begin position="121"/>
        <end position="137"/>
    </location>
</feature>
<proteinExistence type="predicted"/>
<dbReference type="EMBL" id="UYRR01007023">
    <property type="protein sequence ID" value="VDK23223.1"/>
    <property type="molecule type" value="Genomic_DNA"/>
</dbReference>
<evidence type="ECO:0000256" key="1">
    <source>
        <dbReference type="SAM" id="MobiDB-lite"/>
    </source>
</evidence>
<feature type="region of interest" description="Disordered" evidence="1">
    <location>
        <begin position="39"/>
        <end position="58"/>
    </location>
</feature>
<keyword evidence="3" id="KW-1185">Reference proteome</keyword>
<evidence type="ECO:0000313" key="4">
    <source>
        <dbReference type="WBParaSite" id="ASIM_0000433801-mRNA-1"/>
    </source>
</evidence>
<feature type="region of interest" description="Disordered" evidence="1">
    <location>
        <begin position="110"/>
        <end position="139"/>
    </location>
</feature>
<sequence>MQPNVLAIMQEYYSQLSMNNAVSFLGSVANKAVTQSTSGSAFNAVSKPKSPEGTASLSQLSSASNQFAAGVIKGDPAVSSQASTAISTDTAAAAAAAKSSVWSAVNGSSSVTTSRRRSATNGTAGNDKNTVTNPADVSSTSSLGASLATAAPQCKVAKMETQPTDDNRYFIITDQIEVSFLQILEYQSSVSIFSSHH</sequence>
<dbReference type="AlphaFoldDB" id="A0A0M3J9R9"/>
<evidence type="ECO:0000313" key="2">
    <source>
        <dbReference type="EMBL" id="VDK23223.1"/>
    </source>
</evidence>
<gene>
    <name evidence="2" type="ORF">ASIM_LOCUS4152</name>
</gene>
<dbReference type="WBParaSite" id="ASIM_0000433801-mRNA-1">
    <property type="protein sequence ID" value="ASIM_0000433801-mRNA-1"/>
    <property type="gene ID" value="ASIM_0000433801"/>
</dbReference>
<accession>A0A0M3J9R9</accession>
<protein>
    <submittedName>
        <fullName evidence="4">Polyhomeotic-like protein 1</fullName>
    </submittedName>
</protein>
<reference evidence="4" key="1">
    <citation type="submission" date="2017-02" db="UniProtKB">
        <authorList>
            <consortium name="WormBaseParasite"/>
        </authorList>
    </citation>
    <scope>IDENTIFICATION</scope>
</reference>
<organism evidence="4">
    <name type="scientific">Anisakis simplex</name>
    <name type="common">Herring worm</name>
    <dbReference type="NCBI Taxonomy" id="6269"/>
    <lineage>
        <taxon>Eukaryota</taxon>
        <taxon>Metazoa</taxon>
        <taxon>Ecdysozoa</taxon>
        <taxon>Nematoda</taxon>
        <taxon>Chromadorea</taxon>
        <taxon>Rhabditida</taxon>
        <taxon>Spirurina</taxon>
        <taxon>Ascaridomorpha</taxon>
        <taxon>Ascaridoidea</taxon>
        <taxon>Anisakidae</taxon>
        <taxon>Anisakis</taxon>
        <taxon>Anisakis simplex complex</taxon>
    </lineage>
</organism>
<reference evidence="2 3" key="2">
    <citation type="submission" date="2018-11" db="EMBL/GenBank/DDBJ databases">
        <authorList>
            <consortium name="Pathogen Informatics"/>
        </authorList>
    </citation>
    <scope>NUCLEOTIDE SEQUENCE [LARGE SCALE GENOMIC DNA]</scope>
</reference>
<evidence type="ECO:0000313" key="3">
    <source>
        <dbReference type="Proteomes" id="UP000267096"/>
    </source>
</evidence>
<dbReference type="Proteomes" id="UP000267096">
    <property type="component" value="Unassembled WGS sequence"/>
</dbReference>